<name>A0ABM1LHV3_PRUMU</name>
<protein>
    <submittedName>
        <fullName evidence="2">Patatin-like protein 2</fullName>
    </submittedName>
</protein>
<evidence type="ECO:0000313" key="2">
    <source>
        <dbReference type="RefSeq" id="XP_016646980.1"/>
    </source>
</evidence>
<sequence length="83" mass="9387">MQCLIREGSTFILSAVSRVNLQTGIYEPAYQETNEKALIRVAQILSRERKVREMRSPHGKAIAASNSNLWISRLTRRLGMVNG</sequence>
<evidence type="ECO:0000313" key="1">
    <source>
        <dbReference type="Proteomes" id="UP000694861"/>
    </source>
</evidence>
<dbReference type="RefSeq" id="XP_016646980.1">
    <property type="nucleotide sequence ID" value="XM_016791494.1"/>
</dbReference>
<keyword evidence="1" id="KW-1185">Reference proteome</keyword>
<reference evidence="1" key="1">
    <citation type="journal article" date="2012" name="Nat. Commun.">
        <title>The genome of Prunus mume.</title>
        <authorList>
            <person name="Zhang Q."/>
            <person name="Chen W."/>
            <person name="Sun L."/>
            <person name="Zhao F."/>
            <person name="Huang B."/>
            <person name="Yang W."/>
            <person name="Tao Y."/>
            <person name="Wang J."/>
            <person name="Yuan Z."/>
            <person name="Fan G."/>
            <person name="Xing Z."/>
            <person name="Han C."/>
            <person name="Pan H."/>
            <person name="Zhong X."/>
            <person name="Shi W."/>
            <person name="Liang X."/>
            <person name="Du D."/>
            <person name="Sun F."/>
            <person name="Xu Z."/>
            <person name="Hao R."/>
            <person name="Lv T."/>
            <person name="Lv Y."/>
            <person name="Zheng Z."/>
            <person name="Sun M."/>
            <person name="Luo L."/>
            <person name="Cai M."/>
            <person name="Gao Y."/>
            <person name="Wang J."/>
            <person name="Yin Y."/>
            <person name="Xu X."/>
            <person name="Cheng T."/>
            <person name="Wang J."/>
        </authorList>
    </citation>
    <scope>NUCLEOTIDE SEQUENCE [LARGE SCALE GENOMIC DNA]</scope>
</reference>
<accession>A0ABM1LHV3</accession>
<dbReference type="Proteomes" id="UP000694861">
    <property type="component" value="Linkage group LG2"/>
</dbReference>
<proteinExistence type="predicted"/>
<dbReference type="GeneID" id="107880262"/>
<organism evidence="1 2">
    <name type="scientific">Prunus mume</name>
    <name type="common">Japanese apricot</name>
    <name type="synonym">Armeniaca mume</name>
    <dbReference type="NCBI Taxonomy" id="102107"/>
    <lineage>
        <taxon>Eukaryota</taxon>
        <taxon>Viridiplantae</taxon>
        <taxon>Streptophyta</taxon>
        <taxon>Embryophyta</taxon>
        <taxon>Tracheophyta</taxon>
        <taxon>Spermatophyta</taxon>
        <taxon>Magnoliopsida</taxon>
        <taxon>eudicotyledons</taxon>
        <taxon>Gunneridae</taxon>
        <taxon>Pentapetalae</taxon>
        <taxon>rosids</taxon>
        <taxon>fabids</taxon>
        <taxon>Rosales</taxon>
        <taxon>Rosaceae</taxon>
        <taxon>Amygdaloideae</taxon>
        <taxon>Amygdaleae</taxon>
        <taxon>Prunus</taxon>
    </lineage>
</organism>
<gene>
    <name evidence="2" type="primary">LOC107880262</name>
</gene>
<reference evidence="2" key="2">
    <citation type="submission" date="2025-08" db="UniProtKB">
        <authorList>
            <consortium name="RefSeq"/>
        </authorList>
    </citation>
    <scope>IDENTIFICATION</scope>
</reference>